<feature type="compositionally biased region" description="Low complexity" evidence="1">
    <location>
        <begin position="505"/>
        <end position="522"/>
    </location>
</feature>
<organism evidence="2 3">
    <name type="scientific">Blattamonas nauphoetae</name>
    <dbReference type="NCBI Taxonomy" id="2049346"/>
    <lineage>
        <taxon>Eukaryota</taxon>
        <taxon>Metamonada</taxon>
        <taxon>Preaxostyla</taxon>
        <taxon>Oxymonadida</taxon>
        <taxon>Blattamonas</taxon>
    </lineage>
</organism>
<evidence type="ECO:0000256" key="1">
    <source>
        <dbReference type="SAM" id="MobiDB-lite"/>
    </source>
</evidence>
<feature type="region of interest" description="Disordered" evidence="1">
    <location>
        <begin position="1"/>
        <end position="30"/>
    </location>
</feature>
<gene>
    <name evidence="2" type="ORF">BLNAU_9272</name>
</gene>
<feature type="compositionally biased region" description="Low complexity" evidence="1">
    <location>
        <begin position="424"/>
        <end position="433"/>
    </location>
</feature>
<dbReference type="Gene3D" id="1.25.10.10">
    <property type="entry name" value="Leucine-rich Repeat Variant"/>
    <property type="match status" value="1"/>
</dbReference>
<dbReference type="InterPro" id="IPR016024">
    <property type="entry name" value="ARM-type_fold"/>
</dbReference>
<feature type="compositionally biased region" description="Pro residues" evidence="1">
    <location>
        <begin position="523"/>
        <end position="535"/>
    </location>
</feature>
<keyword evidence="3" id="KW-1185">Reference proteome</keyword>
<feature type="compositionally biased region" description="Low complexity" evidence="1">
    <location>
        <begin position="9"/>
        <end position="21"/>
    </location>
</feature>
<proteinExistence type="predicted"/>
<name>A0ABQ9XW82_9EUKA</name>
<feature type="region of interest" description="Disordered" evidence="1">
    <location>
        <begin position="479"/>
        <end position="569"/>
    </location>
</feature>
<feature type="compositionally biased region" description="Low complexity" evidence="1">
    <location>
        <begin position="404"/>
        <end position="416"/>
    </location>
</feature>
<feature type="compositionally biased region" description="Pro residues" evidence="1">
    <location>
        <begin position="388"/>
        <end position="403"/>
    </location>
</feature>
<dbReference type="SUPFAM" id="SSF48371">
    <property type="entry name" value="ARM repeat"/>
    <property type="match status" value="1"/>
</dbReference>
<dbReference type="InterPro" id="IPR011989">
    <property type="entry name" value="ARM-like"/>
</dbReference>
<evidence type="ECO:0000313" key="3">
    <source>
        <dbReference type="Proteomes" id="UP001281761"/>
    </source>
</evidence>
<protein>
    <submittedName>
        <fullName evidence="2">Uncharacterized protein</fullName>
    </submittedName>
</protein>
<comment type="caution">
    <text evidence="2">The sequence shown here is derived from an EMBL/GenBank/DDBJ whole genome shotgun (WGS) entry which is preliminary data.</text>
</comment>
<feature type="compositionally biased region" description="Pro residues" evidence="1">
    <location>
        <begin position="480"/>
        <end position="504"/>
    </location>
</feature>
<reference evidence="2 3" key="1">
    <citation type="journal article" date="2022" name="bioRxiv">
        <title>Genomics of Preaxostyla Flagellates Illuminates Evolutionary Transitions and the Path Towards Mitochondrial Loss.</title>
        <authorList>
            <person name="Novak L.V.F."/>
            <person name="Treitli S.C."/>
            <person name="Pyrih J."/>
            <person name="Halakuc P."/>
            <person name="Pipaliya S.V."/>
            <person name="Vacek V."/>
            <person name="Brzon O."/>
            <person name="Soukal P."/>
            <person name="Eme L."/>
            <person name="Dacks J.B."/>
            <person name="Karnkowska A."/>
            <person name="Elias M."/>
            <person name="Hampl V."/>
        </authorList>
    </citation>
    <scope>NUCLEOTIDE SEQUENCE [LARGE SCALE GENOMIC DNA]</scope>
    <source>
        <strain evidence="2">NAU3</strain>
        <tissue evidence="2">Gut</tissue>
    </source>
</reference>
<sequence>MTTLDAKISSSTDSPCPDSSPFLNWSEDEDESESQTAVVFRSLVATLKLQPALDDNLEEKAVRLLESVTSCAQSSADAFLCRLSSPSDESLTDFIQSIVVLISSPSQNITTAAMMMLNDLVFLCSPQVHLTLVKADLIPQLVTYLKPLSLSLTKAVNISRNLISCIRWLTWIATPGGLEDLEIEAPDEQQAIHETALQQVVVPSEKYIWHLCVNRFSIIDGDQSDNFLELLAKLIEISPYYQPTMDFILHMPIFLTVPSCLTFFKNDRSIYDFLYEMVDAQREWNETRREVRQMGKKADRMLRMEGIEDVIEERLRNNQNTNVGEWINFGRNRPAPAIRSNSFRLVCRNDWDSLSQVSLDGRRTFHLLRRRSRTSKDDSEGSKGVPHPHSPLPLHSPPHPPTPLCLSLTTHTLPLPSASPSPRTPSHSPLTLPHHPHPPTPLCLSLTIHTLPLPSASPSPPTLSHSLCVSLTTHTLPLPSAYPSPPTPSHSPLPLPHHPHPPTPLCLSLTTHTLPLLSASSSPPTPSHSPLPIPSPLFVANAGGSHPASHHRSPSISSDECTAIRLMTT</sequence>
<dbReference type="Proteomes" id="UP001281761">
    <property type="component" value="Unassembled WGS sequence"/>
</dbReference>
<evidence type="ECO:0000313" key="2">
    <source>
        <dbReference type="EMBL" id="KAK2955736.1"/>
    </source>
</evidence>
<feature type="region of interest" description="Disordered" evidence="1">
    <location>
        <begin position="370"/>
        <end position="436"/>
    </location>
</feature>
<dbReference type="EMBL" id="JARBJD010000063">
    <property type="protein sequence ID" value="KAK2955736.1"/>
    <property type="molecule type" value="Genomic_DNA"/>
</dbReference>
<accession>A0ABQ9XW82</accession>